<organism evidence="11 12">
    <name type="scientific">Pullulanibacillus camelliae</name>
    <dbReference type="NCBI Taxonomy" id="1707096"/>
    <lineage>
        <taxon>Bacteria</taxon>
        <taxon>Bacillati</taxon>
        <taxon>Bacillota</taxon>
        <taxon>Bacilli</taxon>
        <taxon>Bacillales</taxon>
        <taxon>Sporolactobacillaceae</taxon>
        <taxon>Pullulanibacillus</taxon>
    </lineage>
</organism>
<dbReference type="PROSITE" id="PS00211">
    <property type="entry name" value="ABC_TRANSPORTER_1"/>
    <property type="match status" value="2"/>
</dbReference>
<keyword evidence="8" id="KW-0472">Membrane</keyword>
<comment type="caution">
    <text evidence="11">The sequence shown here is derived from an EMBL/GenBank/DDBJ whole genome shotgun (WGS) entry which is preliminary data.</text>
</comment>
<evidence type="ECO:0000256" key="1">
    <source>
        <dbReference type="ARBA" id="ARBA00004202"/>
    </source>
</evidence>
<keyword evidence="4" id="KW-1003">Cell membrane</keyword>
<evidence type="ECO:0000256" key="7">
    <source>
        <dbReference type="ARBA" id="ARBA00022967"/>
    </source>
</evidence>
<evidence type="ECO:0000313" key="11">
    <source>
        <dbReference type="EMBL" id="GGE44615.1"/>
    </source>
</evidence>
<dbReference type="PANTHER" id="PTHR43553:SF19">
    <property type="entry name" value="HMP_THIAMINE IMPORT ATP-BINDING PROTEIN YKOD-RELATED"/>
    <property type="match status" value="1"/>
</dbReference>
<proteinExistence type="inferred from homology"/>
<dbReference type="Pfam" id="PF00005">
    <property type="entry name" value="ABC_tran"/>
    <property type="match status" value="2"/>
</dbReference>
<dbReference type="RefSeq" id="WP_229672558.1">
    <property type="nucleotide sequence ID" value="NZ_BMIR01000010.1"/>
</dbReference>
<keyword evidence="12" id="KW-1185">Reference proteome</keyword>
<evidence type="ECO:0000256" key="4">
    <source>
        <dbReference type="ARBA" id="ARBA00022475"/>
    </source>
</evidence>
<dbReference type="PANTHER" id="PTHR43553">
    <property type="entry name" value="HEAVY METAL TRANSPORTER"/>
    <property type="match status" value="1"/>
</dbReference>
<keyword evidence="6 11" id="KW-0067">ATP-binding</keyword>
<evidence type="ECO:0000313" key="12">
    <source>
        <dbReference type="Proteomes" id="UP000628775"/>
    </source>
</evidence>
<evidence type="ECO:0000256" key="6">
    <source>
        <dbReference type="ARBA" id="ARBA00022840"/>
    </source>
</evidence>
<dbReference type="InterPro" id="IPR017871">
    <property type="entry name" value="ABC_transporter-like_CS"/>
</dbReference>
<dbReference type="GO" id="GO:0042626">
    <property type="term" value="F:ATPase-coupled transmembrane transporter activity"/>
    <property type="evidence" value="ECO:0007669"/>
    <property type="project" value="TreeGrafter"/>
</dbReference>
<comment type="similarity">
    <text evidence="2">Belongs to the ABC transporter superfamily.</text>
</comment>
<sequence>MDRISVTQKNIPPHLGCKNLSVWFPEQVDATLQNVTLSIAKGEKVLFLGPSGCGKSTLLSVLSGLIPKHIDADVKGTVYGAEQCGVMFQDPDTQFCMLRVDEEIAFSLENRAIPRQRMDDLIHEVKETVGLDIPGHTMIQSLSGGMKQRLALACLLALEPDALFFDEPTAQLDPAGQQEVFQCLHDYSVKSDKTFIFIEHRLDGLIEWMDKVFLFDASGSLVAAGNPKDILTTYESAIDKAGIWKPQLFPATWNDVVAQEHHPISLRLTQAVHHCAHNAPSTPGPTPLFEVTDLELGYGDSPIMREISFTIEQGEWVTIIGKNGSGKSTLLKALARLTKGKAEHLTFMGKELNRWSEKQLYERLGFVFQNPEWQFVTQTVYDEIAFAGKLRDWPAAKLKKTTERLLKTFHLEQVANQHPFTLSQGQKRRLSVATMLLLDQQALLLDEPTFGQDARTTAELMKKLKERKQRGTAIIMVTHDMNSVSYYAERVLLLAGGHLQFNGRPHDLFSNTHLCAQYDIIPPLGYPLIQARKTRADNQEEQGGNRAHDSHEFSFSTH</sequence>
<keyword evidence="3" id="KW-0813">Transport</keyword>
<accession>A0A8J3DVA1</accession>
<name>A0A8J3DVA1_9BACL</name>
<dbReference type="EMBL" id="BMIR01000010">
    <property type="protein sequence ID" value="GGE44615.1"/>
    <property type="molecule type" value="Genomic_DNA"/>
</dbReference>
<gene>
    <name evidence="11" type="primary">ykoD</name>
    <name evidence="11" type="ORF">GCM10011391_24280</name>
</gene>
<reference evidence="11" key="1">
    <citation type="journal article" date="2014" name="Int. J. Syst. Evol. Microbiol.">
        <title>Complete genome sequence of Corynebacterium casei LMG S-19264T (=DSM 44701T), isolated from a smear-ripened cheese.</title>
        <authorList>
            <consortium name="US DOE Joint Genome Institute (JGI-PGF)"/>
            <person name="Walter F."/>
            <person name="Albersmeier A."/>
            <person name="Kalinowski J."/>
            <person name="Ruckert C."/>
        </authorList>
    </citation>
    <scope>NUCLEOTIDE SEQUENCE</scope>
    <source>
        <strain evidence="11">CGMCC 1.15371</strain>
    </source>
</reference>
<dbReference type="AlphaFoldDB" id="A0A8J3DVA1"/>
<evidence type="ECO:0000256" key="3">
    <source>
        <dbReference type="ARBA" id="ARBA00022448"/>
    </source>
</evidence>
<keyword evidence="5" id="KW-0547">Nucleotide-binding</keyword>
<keyword evidence="7" id="KW-1278">Translocase</keyword>
<comment type="subcellular location">
    <subcellularLocation>
        <location evidence="1">Cell membrane</location>
        <topology evidence="1">Peripheral membrane protein</topology>
    </subcellularLocation>
</comment>
<evidence type="ECO:0000256" key="9">
    <source>
        <dbReference type="SAM" id="MobiDB-lite"/>
    </source>
</evidence>
<dbReference type="SUPFAM" id="SSF52540">
    <property type="entry name" value="P-loop containing nucleoside triphosphate hydrolases"/>
    <property type="match status" value="2"/>
</dbReference>
<dbReference type="GO" id="GO:0016887">
    <property type="term" value="F:ATP hydrolysis activity"/>
    <property type="evidence" value="ECO:0007669"/>
    <property type="project" value="InterPro"/>
</dbReference>
<feature type="domain" description="ABC transporter" evidence="10">
    <location>
        <begin position="17"/>
        <end position="243"/>
    </location>
</feature>
<dbReference type="InterPro" id="IPR050095">
    <property type="entry name" value="ECF_ABC_transporter_ATP-bd"/>
</dbReference>
<dbReference type="Gene3D" id="3.40.50.300">
    <property type="entry name" value="P-loop containing nucleotide triphosphate hydrolases"/>
    <property type="match status" value="2"/>
</dbReference>
<reference evidence="11" key="2">
    <citation type="submission" date="2020-09" db="EMBL/GenBank/DDBJ databases">
        <authorList>
            <person name="Sun Q."/>
            <person name="Zhou Y."/>
        </authorList>
    </citation>
    <scope>NUCLEOTIDE SEQUENCE</scope>
    <source>
        <strain evidence="11">CGMCC 1.15371</strain>
    </source>
</reference>
<dbReference type="InterPro" id="IPR015856">
    <property type="entry name" value="ABC_transpr_CbiO/EcfA_su"/>
</dbReference>
<evidence type="ECO:0000256" key="5">
    <source>
        <dbReference type="ARBA" id="ARBA00022741"/>
    </source>
</evidence>
<dbReference type="InterPro" id="IPR003593">
    <property type="entry name" value="AAA+_ATPase"/>
</dbReference>
<dbReference type="InterPro" id="IPR003439">
    <property type="entry name" value="ABC_transporter-like_ATP-bd"/>
</dbReference>
<feature type="domain" description="ABC transporter" evidence="10">
    <location>
        <begin position="289"/>
        <end position="521"/>
    </location>
</feature>
<evidence type="ECO:0000256" key="2">
    <source>
        <dbReference type="ARBA" id="ARBA00005417"/>
    </source>
</evidence>
<dbReference type="PROSITE" id="PS50893">
    <property type="entry name" value="ABC_TRANSPORTER_2"/>
    <property type="match status" value="2"/>
</dbReference>
<dbReference type="GO" id="GO:0043190">
    <property type="term" value="C:ATP-binding cassette (ABC) transporter complex"/>
    <property type="evidence" value="ECO:0007669"/>
    <property type="project" value="TreeGrafter"/>
</dbReference>
<feature type="region of interest" description="Disordered" evidence="9">
    <location>
        <begin position="534"/>
        <end position="558"/>
    </location>
</feature>
<dbReference type="GO" id="GO:0005524">
    <property type="term" value="F:ATP binding"/>
    <property type="evidence" value="ECO:0007669"/>
    <property type="project" value="UniProtKB-KW"/>
</dbReference>
<evidence type="ECO:0000256" key="8">
    <source>
        <dbReference type="ARBA" id="ARBA00023136"/>
    </source>
</evidence>
<dbReference type="CDD" id="cd03225">
    <property type="entry name" value="ABC_cobalt_CbiO_domain1"/>
    <property type="match status" value="2"/>
</dbReference>
<dbReference type="SMART" id="SM00382">
    <property type="entry name" value="AAA"/>
    <property type="match status" value="2"/>
</dbReference>
<protein>
    <submittedName>
        <fullName evidence="11">Putative HMP/thiamine import ATP-binding protein YkoD</fullName>
    </submittedName>
</protein>
<dbReference type="InterPro" id="IPR027417">
    <property type="entry name" value="P-loop_NTPase"/>
</dbReference>
<evidence type="ECO:0000259" key="10">
    <source>
        <dbReference type="PROSITE" id="PS50893"/>
    </source>
</evidence>
<dbReference type="Proteomes" id="UP000628775">
    <property type="component" value="Unassembled WGS sequence"/>
</dbReference>